<evidence type="ECO:0000313" key="7">
    <source>
        <dbReference type="RefSeq" id="XP_031569160.1"/>
    </source>
</evidence>
<dbReference type="OrthoDB" id="9981115at2759"/>
<evidence type="ECO:0000256" key="4">
    <source>
        <dbReference type="SAM" id="SignalP"/>
    </source>
</evidence>
<feature type="signal peptide" evidence="4">
    <location>
        <begin position="1"/>
        <end position="19"/>
    </location>
</feature>
<dbReference type="RefSeq" id="XP_031569160.1">
    <property type="nucleotide sequence ID" value="XM_031713300.1"/>
</dbReference>
<dbReference type="AlphaFoldDB" id="A0A6P8IS45"/>
<protein>
    <submittedName>
        <fullName evidence="7">Melanotransferrin-like</fullName>
    </submittedName>
</protein>
<dbReference type="Gene3D" id="3.40.190.10">
    <property type="entry name" value="Periplasmic binding protein-like II"/>
    <property type="match status" value="2"/>
</dbReference>
<sequence>MRWFTVMILFVCTAVSANAEAKKFRWCCIKDEMNKCKEFKKAFPGIAQIAGVGQITPDCVSGDNKEDCMKKIKNNEADFVTLSGGDVLKAGKTYDLVPIVAEDYETLAGMGYYSVIVAKKDTTVTIGTLKGKKSCHTGYRRTAGWNIPIGYLLYNTTQGKANSGCDAQFASNYFSKSCVPGAPKLKGLENLCALCPKESNCESSADKNTYSGYHGAFQCMADKKGDVAFVKHVTTAEVLNYASAKYGKMSDYKYICPDGTTKVVTQEAYEDCSYGRRPSNAVVTRTTSDNKDFVNILVTASKYCQPNTTASNCSGFLIFESSKYVPEKSNLLFRDSTKKLVSVGNKNTYDKWLGAGYIHALAVQGGPACAVSEAAMLKPFSYLFVVCIILGKVFI</sequence>
<dbReference type="CDD" id="cd13529">
    <property type="entry name" value="PBP2_transferrin"/>
    <property type="match status" value="1"/>
</dbReference>
<dbReference type="PROSITE" id="PS00205">
    <property type="entry name" value="TRANSFERRIN_LIKE_1"/>
    <property type="match status" value="1"/>
</dbReference>
<dbReference type="InParanoid" id="A0A6P8IS45"/>
<dbReference type="GO" id="GO:0005769">
    <property type="term" value="C:early endosome"/>
    <property type="evidence" value="ECO:0007669"/>
    <property type="project" value="TreeGrafter"/>
</dbReference>
<comment type="subcellular location">
    <subcellularLocation>
        <location evidence="1">Secreted</location>
    </subcellularLocation>
</comment>
<accession>A0A6P8IS45</accession>
<evidence type="ECO:0000313" key="6">
    <source>
        <dbReference type="Proteomes" id="UP000515163"/>
    </source>
</evidence>
<dbReference type="SMART" id="SM00094">
    <property type="entry name" value="TR_FER"/>
    <property type="match status" value="1"/>
</dbReference>
<feature type="chain" id="PRO_5028477986" evidence="4">
    <location>
        <begin position="20"/>
        <end position="395"/>
    </location>
</feature>
<dbReference type="SUPFAM" id="SSF53850">
    <property type="entry name" value="Periplasmic binding protein-like II"/>
    <property type="match status" value="1"/>
</dbReference>
<evidence type="ECO:0000259" key="5">
    <source>
        <dbReference type="PROSITE" id="PS51408"/>
    </source>
</evidence>
<keyword evidence="6" id="KW-1185">Reference proteome</keyword>
<dbReference type="GeneID" id="116303713"/>
<keyword evidence="2" id="KW-0964">Secreted</keyword>
<dbReference type="GO" id="GO:0005886">
    <property type="term" value="C:plasma membrane"/>
    <property type="evidence" value="ECO:0007669"/>
    <property type="project" value="TreeGrafter"/>
</dbReference>
<evidence type="ECO:0000256" key="1">
    <source>
        <dbReference type="ARBA" id="ARBA00004613"/>
    </source>
</evidence>
<dbReference type="Proteomes" id="UP000515163">
    <property type="component" value="Unplaced"/>
</dbReference>
<dbReference type="GO" id="GO:0055037">
    <property type="term" value="C:recycling endosome"/>
    <property type="evidence" value="ECO:0007669"/>
    <property type="project" value="TreeGrafter"/>
</dbReference>
<name>A0A6P8IS45_ACTTE</name>
<keyword evidence="4" id="KW-0732">Signal</keyword>
<proteinExistence type="predicted"/>
<dbReference type="InterPro" id="IPR001156">
    <property type="entry name" value="Transferrin-like_dom"/>
</dbReference>
<organism evidence="6 7">
    <name type="scientific">Actinia tenebrosa</name>
    <name type="common">Australian red waratah sea anemone</name>
    <dbReference type="NCBI Taxonomy" id="6105"/>
    <lineage>
        <taxon>Eukaryota</taxon>
        <taxon>Metazoa</taxon>
        <taxon>Cnidaria</taxon>
        <taxon>Anthozoa</taxon>
        <taxon>Hexacorallia</taxon>
        <taxon>Actiniaria</taxon>
        <taxon>Actiniidae</taxon>
        <taxon>Actinia</taxon>
    </lineage>
</organism>
<dbReference type="GO" id="GO:0005615">
    <property type="term" value="C:extracellular space"/>
    <property type="evidence" value="ECO:0007669"/>
    <property type="project" value="TreeGrafter"/>
</dbReference>
<dbReference type="Pfam" id="PF00405">
    <property type="entry name" value="Transferrin"/>
    <property type="match status" value="1"/>
</dbReference>
<dbReference type="GO" id="GO:0006826">
    <property type="term" value="P:iron ion transport"/>
    <property type="evidence" value="ECO:0007669"/>
    <property type="project" value="TreeGrafter"/>
</dbReference>
<keyword evidence="3" id="KW-0677">Repeat</keyword>
<dbReference type="PANTHER" id="PTHR11485:SF29">
    <property type="entry name" value="TRANSFERRIN 2"/>
    <property type="match status" value="1"/>
</dbReference>
<evidence type="ECO:0000256" key="2">
    <source>
        <dbReference type="ARBA" id="ARBA00022525"/>
    </source>
</evidence>
<dbReference type="FunFam" id="3.40.190.10:FF:000095">
    <property type="entry name" value="Lactotransferrin"/>
    <property type="match status" value="1"/>
</dbReference>
<reference evidence="7" key="1">
    <citation type="submission" date="2025-08" db="UniProtKB">
        <authorList>
            <consortium name="RefSeq"/>
        </authorList>
    </citation>
    <scope>IDENTIFICATION</scope>
</reference>
<dbReference type="InterPro" id="IPR018195">
    <property type="entry name" value="Transferrin_Fe_BS"/>
</dbReference>
<gene>
    <name evidence="7" type="primary">LOC116303713</name>
</gene>
<evidence type="ECO:0000256" key="3">
    <source>
        <dbReference type="ARBA" id="ARBA00022737"/>
    </source>
</evidence>
<dbReference type="PANTHER" id="PTHR11485">
    <property type="entry name" value="TRANSFERRIN"/>
    <property type="match status" value="1"/>
</dbReference>
<feature type="domain" description="Transferrin-like" evidence="5">
    <location>
        <begin position="24"/>
        <end position="366"/>
    </location>
</feature>
<dbReference type="KEGG" id="aten:116303713"/>
<dbReference type="PROSITE" id="PS51408">
    <property type="entry name" value="TRANSFERRIN_LIKE_4"/>
    <property type="match status" value="1"/>
</dbReference>
<dbReference type="PRINTS" id="PR00422">
    <property type="entry name" value="TRANSFERRIN"/>
</dbReference>